<feature type="transmembrane region" description="Helical" evidence="1">
    <location>
        <begin position="122"/>
        <end position="143"/>
    </location>
</feature>
<keyword evidence="1" id="KW-0472">Membrane</keyword>
<feature type="transmembrane region" description="Helical" evidence="1">
    <location>
        <begin position="63"/>
        <end position="83"/>
    </location>
</feature>
<keyword evidence="3" id="KW-1185">Reference proteome</keyword>
<feature type="transmembrane region" description="Helical" evidence="1">
    <location>
        <begin position="183"/>
        <end position="200"/>
    </location>
</feature>
<sequence length="246" mass="26877">MVLTMRKYAIVVVALVTLSSLANSMWRSFGLSTMMWVTLLVCITCCVLSGIMATGSKGMKRYLAFYMVVFSLLKAVTLCLVVMDVPGALLFLVVHDLATLYVVGLAGAFLTPVRLPQATRPMMAVVIQYKLVVILGTLTTAMGENAWLGRIHFDLMEWIPWAHAIIASAFLATLVVVCRSFPYLLVVQIVMFLTGALNLINSDLAAISHSIITPAATAILCYYIVMKPPAKKTHGKIVPNPHAIWS</sequence>
<dbReference type="eggNOG" id="ENOG5032EK5">
    <property type="taxonomic scope" value="Bacteria"/>
</dbReference>
<name>S2ZDI0_9CORY</name>
<feature type="transmembrane region" description="Helical" evidence="1">
    <location>
        <begin position="158"/>
        <end position="176"/>
    </location>
</feature>
<dbReference type="Proteomes" id="UP000014408">
    <property type="component" value="Unassembled WGS sequence"/>
</dbReference>
<evidence type="ECO:0000256" key="1">
    <source>
        <dbReference type="SAM" id="Phobius"/>
    </source>
</evidence>
<feature type="transmembrane region" description="Helical" evidence="1">
    <location>
        <begin position="206"/>
        <end position="225"/>
    </location>
</feature>
<accession>S2ZDI0</accession>
<proteinExistence type="predicted"/>
<evidence type="ECO:0000313" key="2">
    <source>
        <dbReference type="EMBL" id="EPD68027.1"/>
    </source>
</evidence>
<dbReference type="PATRIC" id="fig|1125779.3.peg.2390"/>
<reference evidence="2 3" key="1">
    <citation type="submission" date="2013-05" db="EMBL/GenBank/DDBJ databases">
        <title>The Genome Sequence of Corynebacterium pyruviciproducens 1773O (ATCC BAA-1742).</title>
        <authorList>
            <consortium name="The Broad Institute Genomics Platform"/>
            <person name="Earl A."/>
            <person name="Ward D."/>
            <person name="Feldgarden M."/>
            <person name="Gevers D."/>
            <person name="Tong J."/>
            <person name="Walker B."/>
            <person name="Young S."/>
            <person name="Zeng Q."/>
            <person name="Gargeya S."/>
            <person name="Fitzgerald M."/>
            <person name="Haas B."/>
            <person name="Abouelleil A."/>
            <person name="Allen A.W."/>
            <person name="Alvarado L."/>
            <person name="Arachchi H.M."/>
            <person name="Berlin A.M."/>
            <person name="Chapman S.B."/>
            <person name="Gainer-Dewar J."/>
            <person name="Goldberg J."/>
            <person name="Griggs A."/>
            <person name="Gujja S."/>
            <person name="Hansen M."/>
            <person name="Howarth C."/>
            <person name="Imamovic A."/>
            <person name="Ireland A."/>
            <person name="Larimer J."/>
            <person name="McCowan C."/>
            <person name="Murphy C."/>
            <person name="Pearson M."/>
            <person name="Poon T.W."/>
            <person name="Priest M."/>
            <person name="Roberts A."/>
            <person name="Saif S."/>
            <person name="Shea T."/>
            <person name="Sisk P."/>
            <person name="Sykes S."/>
            <person name="Wortman J."/>
            <person name="Nusbaum C."/>
            <person name="Birren B."/>
        </authorList>
    </citation>
    <scope>NUCLEOTIDE SEQUENCE [LARGE SCALE GENOMIC DNA]</scope>
    <source>
        <strain evidence="2 3">ATCC BAA-1742</strain>
    </source>
</reference>
<dbReference type="HOGENOM" id="CLU_1127600_0_0_11"/>
<keyword evidence="1" id="KW-1133">Transmembrane helix</keyword>
<evidence type="ECO:0000313" key="3">
    <source>
        <dbReference type="Proteomes" id="UP000014408"/>
    </source>
</evidence>
<dbReference type="EMBL" id="ATBY01000017">
    <property type="protein sequence ID" value="EPD68027.1"/>
    <property type="molecule type" value="Genomic_DNA"/>
</dbReference>
<gene>
    <name evidence="2" type="ORF">HMPREF1219_02448</name>
</gene>
<protein>
    <submittedName>
        <fullName evidence="2">Uncharacterized protein</fullName>
    </submittedName>
</protein>
<feature type="transmembrane region" description="Helical" evidence="1">
    <location>
        <begin position="34"/>
        <end position="51"/>
    </location>
</feature>
<keyword evidence="1" id="KW-0812">Transmembrane</keyword>
<feature type="transmembrane region" description="Helical" evidence="1">
    <location>
        <begin position="89"/>
        <end position="110"/>
    </location>
</feature>
<organism evidence="2 3">
    <name type="scientific">Corynebacterium pyruviciproducens ATCC BAA-1742</name>
    <dbReference type="NCBI Taxonomy" id="1125779"/>
    <lineage>
        <taxon>Bacteria</taxon>
        <taxon>Bacillati</taxon>
        <taxon>Actinomycetota</taxon>
        <taxon>Actinomycetes</taxon>
        <taxon>Mycobacteriales</taxon>
        <taxon>Corynebacteriaceae</taxon>
        <taxon>Corynebacterium</taxon>
    </lineage>
</organism>
<comment type="caution">
    <text evidence="2">The sequence shown here is derived from an EMBL/GenBank/DDBJ whole genome shotgun (WGS) entry which is preliminary data.</text>
</comment>
<dbReference type="AlphaFoldDB" id="S2ZDI0"/>